<protein>
    <submittedName>
        <fullName evidence="3">PEP-CTERM/exosortase A-associated glycosyltransferase, Daro_2409 family</fullName>
    </submittedName>
</protein>
<dbReference type="PANTHER" id="PTHR45947">
    <property type="entry name" value="SULFOQUINOVOSYL TRANSFERASE SQD2"/>
    <property type="match status" value="1"/>
</dbReference>
<accession>A0A1N6CMJ0</accession>
<name>A0A1N6CMJ0_9SPHN</name>
<dbReference type="InterPro" id="IPR028098">
    <property type="entry name" value="Glyco_trans_4-like_N"/>
</dbReference>
<organism evidence="3 4">
    <name type="scientific">Parasphingorhabdus marina DSM 22363</name>
    <dbReference type="NCBI Taxonomy" id="1123272"/>
    <lineage>
        <taxon>Bacteria</taxon>
        <taxon>Pseudomonadati</taxon>
        <taxon>Pseudomonadota</taxon>
        <taxon>Alphaproteobacteria</taxon>
        <taxon>Sphingomonadales</taxon>
        <taxon>Sphingomonadaceae</taxon>
        <taxon>Parasphingorhabdus</taxon>
    </lineage>
</organism>
<dbReference type="EMBL" id="FSQW01000001">
    <property type="protein sequence ID" value="SIN59675.1"/>
    <property type="molecule type" value="Genomic_DNA"/>
</dbReference>
<dbReference type="RefSeq" id="WP_074203319.1">
    <property type="nucleotide sequence ID" value="NZ_FSQW01000001.1"/>
</dbReference>
<evidence type="ECO:0000259" key="1">
    <source>
        <dbReference type="Pfam" id="PF00534"/>
    </source>
</evidence>
<dbReference type="SUPFAM" id="SSF53756">
    <property type="entry name" value="UDP-Glycosyltransferase/glycogen phosphorylase"/>
    <property type="match status" value="1"/>
</dbReference>
<dbReference type="InterPro" id="IPR050194">
    <property type="entry name" value="Glycosyltransferase_grp1"/>
</dbReference>
<dbReference type="NCBIfam" id="TIGR04063">
    <property type="entry name" value="stp3"/>
    <property type="match status" value="1"/>
</dbReference>
<sequence length="410" mass="44838">MTRILHVLDHSLPLHSGYCFRTRAIMKSQLAGGLDVAGVTGVRQDQHGFEASGPLEEVEGLSFFRTLADVHGPSPIREWREISVFAERIAEVVEQWQPDVLHAHSPVLNGLAALRVAQRTGLPLLYEIRAFWEDAAVGNGTGREGSPRYWLTRQLENHVIQSADAIAVICEGLKNDLIRRGTASEKITISPNGVDLSLFGQLPEKDAGLSAELGLEGKTVLGFIGSFYDYEGIDDLITAMPTLLAKCPEARLLLVGGGPMEKQLKAQVADSAAASAISFVGRVPHEEVDRYYGLMDIMVYPRKSMRLTDLVTPLKPLEAMAQGRLVAASDVGGHRELIADGQTGLLFPAGNPEKTAKKLADLINSRAQWDQIIENGRKFVAADRNWSSNILRYNPVYQKLIASRTLVQAA</sequence>
<evidence type="ECO:0000313" key="3">
    <source>
        <dbReference type="EMBL" id="SIN59675.1"/>
    </source>
</evidence>
<dbReference type="Gene3D" id="3.40.50.2000">
    <property type="entry name" value="Glycogen Phosphorylase B"/>
    <property type="match status" value="2"/>
</dbReference>
<dbReference type="InterPro" id="IPR001296">
    <property type="entry name" value="Glyco_trans_1"/>
</dbReference>
<dbReference type="InterPro" id="IPR024004">
    <property type="entry name" value="PEP-CTERM/XrtA_GlycosylTrfase"/>
</dbReference>
<feature type="domain" description="Glycosyltransferase subfamily 4-like N-terminal" evidence="2">
    <location>
        <begin position="21"/>
        <end position="193"/>
    </location>
</feature>
<dbReference type="Pfam" id="PF00534">
    <property type="entry name" value="Glycos_transf_1"/>
    <property type="match status" value="1"/>
</dbReference>
<feature type="domain" description="Glycosyl transferase family 1" evidence="1">
    <location>
        <begin position="215"/>
        <end position="378"/>
    </location>
</feature>
<keyword evidence="3" id="KW-0808">Transferase</keyword>
<dbReference type="STRING" id="1123272.SAMN02745824_0206"/>
<dbReference type="AlphaFoldDB" id="A0A1N6CMJ0"/>
<proteinExistence type="predicted"/>
<dbReference type="Proteomes" id="UP000185192">
    <property type="component" value="Unassembled WGS sequence"/>
</dbReference>
<dbReference type="PANTHER" id="PTHR45947:SF3">
    <property type="entry name" value="SULFOQUINOVOSYL TRANSFERASE SQD2"/>
    <property type="match status" value="1"/>
</dbReference>
<reference evidence="4" key="1">
    <citation type="submission" date="2016-11" db="EMBL/GenBank/DDBJ databases">
        <authorList>
            <person name="Varghese N."/>
            <person name="Submissions S."/>
        </authorList>
    </citation>
    <scope>NUCLEOTIDE SEQUENCE [LARGE SCALE GENOMIC DNA]</scope>
    <source>
        <strain evidence="4">DSM 22363</strain>
    </source>
</reference>
<gene>
    <name evidence="3" type="ORF">SAMN02745824_0206</name>
</gene>
<dbReference type="Pfam" id="PF13579">
    <property type="entry name" value="Glyco_trans_4_4"/>
    <property type="match status" value="1"/>
</dbReference>
<evidence type="ECO:0000259" key="2">
    <source>
        <dbReference type="Pfam" id="PF13579"/>
    </source>
</evidence>
<keyword evidence="4" id="KW-1185">Reference proteome</keyword>
<dbReference type="GO" id="GO:0016758">
    <property type="term" value="F:hexosyltransferase activity"/>
    <property type="evidence" value="ECO:0007669"/>
    <property type="project" value="TreeGrafter"/>
</dbReference>
<dbReference type="CDD" id="cd03794">
    <property type="entry name" value="GT4_WbuB-like"/>
    <property type="match status" value="1"/>
</dbReference>
<dbReference type="OrthoDB" id="9790710at2"/>
<evidence type="ECO:0000313" key="4">
    <source>
        <dbReference type="Proteomes" id="UP000185192"/>
    </source>
</evidence>